<dbReference type="EMBL" id="MDDC01000016">
    <property type="protein sequence ID" value="OIQ58352.1"/>
    <property type="molecule type" value="Genomic_DNA"/>
</dbReference>
<evidence type="ECO:0000256" key="1">
    <source>
        <dbReference type="SAM" id="MobiDB-lite"/>
    </source>
</evidence>
<dbReference type="NCBIfam" id="TIGR02570">
    <property type="entry name" value="cas7_GSU0053"/>
    <property type="match status" value="1"/>
</dbReference>
<evidence type="ECO:0000313" key="3">
    <source>
        <dbReference type="Proteomes" id="UP000182811"/>
    </source>
</evidence>
<gene>
    <name evidence="2" type="ORF">MOTE_20150</name>
</gene>
<proteinExistence type="predicted"/>
<feature type="region of interest" description="Disordered" evidence="1">
    <location>
        <begin position="37"/>
        <end position="56"/>
    </location>
</feature>
<protein>
    <submittedName>
        <fullName evidence="2">CRISPR-associated protein</fullName>
    </submittedName>
</protein>
<evidence type="ECO:0000313" key="2">
    <source>
        <dbReference type="EMBL" id="OIQ58352.1"/>
    </source>
</evidence>
<dbReference type="Pfam" id="PF09617">
    <property type="entry name" value="Cas_GSU0053"/>
    <property type="match status" value="1"/>
</dbReference>
<accession>A0A1J5NJ37</accession>
<dbReference type="Proteomes" id="UP000182811">
    <property type="component" value="Unassembled WGS sequence"/>
</dbReference>
<sequence>MQSVSTLYERLKADLSDCGTAAGVMVSQKLSPFESGFDVQPPTYSTGEDGRGGRQTPTRHFAVRRIPEKGMALTVLMDSIPSQANRLEEIMRNRVKDLDLPVVGVRVGVTGYLITQYDAPHRIYDGYFKFSKLDGQPFFASPIGQEILSADTFYATPLYRWSPNTLLFGGWASHADETVMQIAGSEGRFQRAQAKLERAMEATIIGVVSSLPERELDPIRGPEIIKALKQLFTAGRTQSRYDPLNASAPKGKEPSKEKLSQLGLGHILPTIEEDSGYVSVEEILYQAVLKFASLRKLYFPPGSGGQVPYAHERDVAGRVVLASLGLYLLALYLSQGTLKLRSRATLIPRDGAARAEYLAGPGQREDFVLDPGLMKELYECAKEDAQKYDLTFTKECLLLELDEKELKEKTNFVFKVPVAPSYIYEICPQLAGGTPRE</sequence>
<organism evidence="2 3">
    <name type="scientific">Neomoorella thermoacetica</name>
    <name type="common">Clostridium thermoaceticum</name>
    <dbReference type="NCBI Taxonomy" id="1525"/>
    <lineage>
        <taxon>Bacteria</taxon>
        <taxon>Bacillati</taxon>
        <taxon>Bacillota</taxon>
        <taxon>Clostridia</taxon>
        <taxon>Neomoorellales</taxon>
        <taxon>Neomoorellaceae</taxon>
        <taxon>Neomoorella</taxon>
    </lineage>
</organism>
<reference evidence="2 3" key="1">
    <citation type="submission" date="2016-08" db="EMBL/GenBank/DDBJ databases">
        <title>Genome-based comparison of Moorella thermoacetic strains.</title>
        <authorList>
            <person name="Poehlein A."/>
            <person name="Bengelsdorf F.R."/>
            <person name="Esser C."/>
            <person name="Duerre P."/>
            <person name="Daniel R."/>
        </authorList>
    </citation>
    <scope>NUCLEOTIDE SEQUENCE [LARGE SCALE GENOMIC DNA]</scope>
    <source>
        <strain evidence="2 3">DSM 21394</strain>
    </source>
</reference>
<comment type="caution">
    <text evidence="2">The sequence shown here is derived from an EMBL/GenBank/DDBJ whole genome shotgun (WGS) entry which is preliminary data.</text>
</comment>
<dbReference type="AlphaFoldDB" id="A0A1J5NJ37"/>
<dbReference type="InterPro" id="IPR013403">
    <property type="entry name" value="CRISPR-assoc_prot_Csb1/Cas7u"/>
</dbReference>
<name>A0A1J5NJ37_NEOTH</name>